<feature type="transmembrane region" description="Helical" evidence="5">
    <location>
        <begin position="358"/>
        <end position="387"/>
    </location>
</feature>
<dbReference type="EMBL" id="JAQFWP010000041">
    <property type="protein sequence ID" value="MDA2806789.1"/>
    <property type="molecule type" value="Genomic_DNA"/>
</dbReference>
<keyword evidence="3 5" id="KW-1133">Transmembrane helix</keyword>
<feature type="transmembrane region" description="Helical" evidence="5">
    <location>
        <begin position="320"/>
        <end position="338"/>
    </location>
</feature>
<feature type="domain" description="STAS" evidence="6">
    <location>
        <begin position="397"/>
        <end position="494"/>
    </location>
</feature>
<dbReference type="InterPro" id="IPR011547">
    <property type="entry name" value="SLC26A/SulP_dom"/>
</dbReference>
<keyword evidence="2 5" id="KW-0812">Transmembrane</keyword>
<name>A0ABT4TQ25_9ACTN</name>
<dbReference type="InterPro" id="IPR052706">
    <property type="entry name" value="Membrane-Transporter-like"/>
</dbReference>
<dbReference type="Proteomes" id="UP001165685">
    <property type="component" value="Unassembled WGS sequence"/>
</dbReference>
<protein>
    <submittedName>
        <fullName evidence="7">SulP family inorganic anion transporter</fullName>
    </submittedName>
</protein>
<dbReference type="Gene3D" id="3.30.750.24">
    <property type="entry name" value="STAS domain"/>
    <property type="match status" value="1"/>
</dbReference>
<dbReference type="Pfam" id="PF01740">
    <property type="entry name" value="STAS"/>
    <property type="match status" value="1"/>
</dbReference>
<evidence type="ECO:0000256" key="1">
    <source>
        <dbReference type="ARBA" id="ARBA00004141"/>
    </source>
</evidence>
<sequence>MTTLRTAWRRATLPRLSVLRTEALSGLVVALALIPNAISFSIIAGVDPSVGLYAATILAVALAFLGGRPAMISTATPAMALVVAPLGREYGVDHLLAATVLAGVFQVALGLAGAARLMRFVPSSVVTGFVNALGIMIFTAQIPYFAGDGWTVYAMIAAGLAVIVLLPRLTRAVPAPLAAIVLLTAAAWAGGLSVPTVGDMGRLPDSLPVPFLPDVPLTWETLRVIAPTALTLALVGLIESLITAKLVDDYTETGSDKAREARGQGWANILSGFFGGMPGCATVGPTVMNVRSGARTRLSLLFAGVFLIALVTVFDGLVAGIPMAALVAVMAYVAATTVDWRSLNPRTMRRLPWSETLVMAVTAGIILATHNLALGVGVGVLASMALFARNAAVVAEVTSVLDPEGGTRVYSVHGELFFGSREQVLHRFDFAEPGLRAVTIDLSGAHIWDASAVAALDQAVERFRKNGVEAAITGLNAPSAALHSNVSGLMAEAK</sequence>
<evidence type="ECO:0000256" key="4">
    <source>
        <dbReference type="ARBA" id="ARBA00023136"/>
    </source>
</evidence>
<dbReference type="PANTHER" id="PTHR43310">
    <property type="entry name" value="SULFATE TRANSPORTER YBAR-RELATED"/>
    <property type="match status" value="1"/>
</dbReference>
<dbReference type="InterPro" id="IPR002645">
    <property type="entry name" value="STAS_dom"/>
</dbReference>
<reference evidence="7" key="1">
    <citation type="submission" date="2023-01" db="EMBL/GenBank/DDBJ databases">
        <title>Draft genome sequence of Nocardiopsis sp. LSu2-4 isolated from halophytes.</title>
        <authorList>
            <person name="Duangmal K."/>
            <person name="Chantavorakit T."/>
        </authorList>
    </citation>
    <scope>NUCLEOTIDE SEQUENCE</scope>
    <source>
        <strain evidence="7">LSu2-4</strain>
    </source>
</reference>
<evidence type="ECO:0000259" key="6">
    <source>
        <dbReference type="PROSITE" id="PS50801"/>
    </source>
</evidence>
<dbReference type="PROSITE" id="PS50801">
    <property type="entry name" value="STAS"/>
    <property type="match status" value="1"/>
</dbReference>
<feature type="transmembrane region" description="Helical" evidence="5">
    <location>
        <begin position="23"/>
        <end position="43"/>
    </location>
</feature>
<gene>
    <name evidence="7" type="ORF">O4U47_19935</name>
</gene>
<evidence type="ECO:0000256" key="2">
    <source>
        <dbReference type="ARBA" id="ARBA00022692"/>
    </source>
</evidence>
<feature type="transmembrane region" description="Helical" evidence="5">
    <location>
        <begin position="150"/>
        <end position="170"/>
    </location>
</feature>
<dbReference type="PANTHER" id="PTHR43310:SF1">
    <property type="entry name" value="SULFATE TRANSPORTER YBAR-RELATED"/>
    <property type="match status" value="1"/>
</dbReference>
<evidence type="ECO:0000313" key="8">
    <source>
        <dbReference type="Proteomes" id="UP001165685"/>
    </source>
</evidence>
<comment type="caution">
    <text evidence="7">The sequence shown here is derived from an EMBL/GenBank/DDBJ whole genome shotgun (WGS) entry which is preliminary data.</text>
</comment>
<evidence type="ECO:0000313" key="7">
    <source>
        <dbReference type="EMBL" id="MDA2806789.1"/>
    </source>
</evidence>
<dbReference type="InterPro" id="IPR036513">
    <property type="entry name" value="STAS_dom_sf"/>
</dbReference>
<feature type="transmembrane region" description="Helical" evidence="5">
    <location>
        <begin position="50"/>
        <end position="71"/>
    </location>
</feature>
<proteinExistence type="predicted"/>
<evidence type="ECO:0000256" key="5">
    <source>
        <dbReference type="SAM" id="Phobius"/>
    </source>
</evidence>
<evidence type="ECO:0000256" key="3">
    <source>
        <dbReference type="ARBA" id="ARBA00022989"/>
    </source>
</evidence>
<dbReference type="CDD" id="cd07042">
    <property type="entry name" value="STAS_SulP_like_sulfate_transporter"/>
    <property type="match status" value="1"/>
</dbReference>
<feature type="transmembrane region" description="Helical" evidence="5">
    <location>
        <begin position="124"/>
        <end position="144"/>
    </location>
</feature>
<keyword evidence="4 5" id="KW-0472">Membrane</keyword>
<dbReference type="RefSeq" id="WP_270679425.1">
    <property type="nucleotide sequence ID" value="NZ_JAQFWP010000041.1"/>
</dbReference>
<feature type="transmembrane region" description="Helical" evidence="5">
    <location>
        <begin position="217"/>
        <end position="238"/>
    </location>
</feature>
<feature type="transmembrane region" description="Helical" evidence="5">
    <location>
        <begin position="177"/>
        <end position="197"/>
    </location>
</feature>
<organism evidence="7 8">
    <name type="scientific">Nocardiopsis suaedae</name>
    <dbReference type="NCBI Taxonomy" id="3018444"/>
    <lineage>
        <taxon>Bacteria</taxon>
        <taxon>Bacillati</taxon>
        <taxon>Actinomycetota</taxon>
        <taxon>Actinomycetes</taxon>
        <taxon>Streptosporangiales</taxon>
        <taxon>Nocardiopsidaceae</taxon>
        <taxon>Nocardiopsis</taxon>
    </lineage>
</organism>
<keyword evidence="8" id="KW-1185">Reference proteome</keyword>
<dbReference type="SUPFAM" id="SSF52091">
    <property type="entry name" value="SpoIIaa-like"/>
    <property type="match status" value="1"/>
</dbReference>
<feature type="transmembrane region" description="Helical" evidence="5">
    <location>
        <begin position="298"/>
        <end position="314"/>
    </location>
</feature>
<feature type="transmembrane region" description="Helical" evidence="5">
    <location>
        <begin position="91"/>
        <end position="112"/>
    </location>
</feature>
<dbReference type="Pfam" id="PF00916">
    <property type="entry name" value="Sulfate_transp"/>
    <property type="match status" value="2"/>
</dbReference>
<comment type="subcellular location">
    <subcellularLocation>
        <location evidence="1">Membrane</location>
        <topology evidence="1">Multi-pass membrane protein</topology>
    </subcellularLocation>
</comment>
<accession>A0ABT4TQ25</accession>